<dbReference type="Proteomes" id="UP001200145">
    <property type="component" value="Unassembled WGS sequence"/>
</dbReference>
<keyword evidence="4 6" id="KW-1133">Transmembrane helix</keyword>
<evidence type="ECO:0000256" key="3">
    <source>
        <dbReference type="ARBA" id="ARBA00022692"/>
    </source>
</evidence>
<dbReference type="PANTHER" id="PTHR30250:SF11">
    <property type="entry name" value="O-ANTIGEN TRANSPORTER-RELATED"/>
    <property type="match status" value="1"/>
</dbReference>
<evidence type="ECO:0000256" key="4">
    <source>
        <dbReference type="ARBA" id="ARBA00022989"/>
    </source>
</evidence>
<evidence type="ECO:0000313" key="8">
    <source>
        <dbReference type="Proteomes" id="UP001200145"/>
    </source>
</evidence>
<evidence type="ECO:0000313" key="7">
    <source>
        <dbReference type="EMBL" id="MCF1713212.1"/>
    </source>
</evidence>
<comment type="subcellular location">
    <subcellularLocation>
        <location evidence="1">Cell membrane</location>
        <topology evidence="1">Multi-pass membrane protein</topology>
    </subcellularLocation>
</comment>
<feature type="transmembrane region" description="Helical" evidence="6">
    <location>
        <begin position="12"/>
        <end position="30"/>
    </location>
</feature>
<comment type="caution">
    <text evidence="7">The sequence shown here is derived from an EMBL/GenBank/DDBJ whole genome shotgun (WGS) entry which is preliminary data.</text>
</comment>
<feature type="transmembrane region" description="Helical" evidence="6">
    <location>
        <begin position="50"/>
        <end position="70"/>
    </location>
</feature>
<feature type="transmembrane region" description="Helical" evidence="6">
    <location>
        <begin position="158"/>
        <end position="176"/>
    </location>
</feature>
<evidence type="ECO:0000256" key="1">
    <source>
        <dbReference type="ARBA" id="ARBA00004651"/>
    </source>
</evidence>
<feature type="transmembrane region" description="Helical" evidence="6">
    <location>
        <begin position="182"/>
        <end position="200"/>
    </location>
</feature>
<dbReference type="InterPro" id="IPR050833">
    <property type="entry name" value="Poly_Biosynth_Transport"/>
</dbReference>
<sequence length="495" mass="55805">MGLIKQQSIRSSILIYIGFAFGAVNMLILGPKILGPELLGLTRIITDAGITLATLSTFGTIPVIYKFFPFYNDYLSSKKSDLPAITGFICLSGFILVCIIGYFSQDIIVRKYSEKSPLFVEYSYLVYPFSFFMLAFMWLESFGWSFRLSVLTNGLREILPRIFFTILTLLLSVSFLSEQQYLLFFSFSYLLSGVLLYRFLRKSGKFAFIFKLSNVTRRLKSRMVNFGLFIFGAHFLNLLARTIDTFILASVSKGGLADAAIFTIATYVVTLMEVPQRSLNSVTIPILADAWKNRDLPKISSIYNKSVSNLLVIGLAMLILFVLNSGNLEQFLGDKFYGVSFAILIIGIGKLIDLGTGANTQILGTSSYWKVDFTTTAIYTLLALPLNYVLISKYGIKGAAYSSLISICFYNLMRFGFLYYKFKLQPYTLKNLLVVVIAFVCGLCAYLLPFMLNIYIDSIIRSVLFILLFIPVIYRFNISEEINTSITSMLKSVKK</sequence>
<feature type="transmembrane region" description="Helical" evidence="6">
    <location>
        <begin position="335"/>
        <end position="352"/>
    </location>
</feature>
<organism evidence="7 8">
    <name type="scientific">Flavihumibacter fluminis</name>
    <dbReference type="NCBI Taxonomy" id="2909236"/>
    <lineage>
        <taxon>Bacteria</taxon>
        <taxon>Pseudomonadati</taxon>
        <taxon>Bacteroidota</taxon>
        <taxon>Chitinophagia</taxon>
        <taxon>Chitinophagales</taxon>
        <taxon>Chitinophagaceae</taxon>
        <taxon>Flavihumibacter</taxon>
    </lineage>
</organism>
<evidence type="ECO:0000256" key="2">
    <source>
        <dbReference type="ARBA" id="ARBA00022475"/>
    </source>
</evidence>
<evidence type="ECO:0000256" key="5">
    <source>
        <dbReference type="ARBA" id="ARBA00023136"/>
    </source>
</evidence>
<reference evidence="7 8" key="1">
    <citation type="submission" date="2022-01" db="EMBL/GenBank/DDBJ databases">
        <title>Flavihumibacter sp. nov., isolated from sediment of a river.</title>
        <authorList>
            <person name="Liu H."/>
        </authorList>
    </citation>
    <scope>NUCLEOTIDE SEQUENCE [LARGE SCALE GENOMIC DNA]</scope>
    <source>
        <strain evidence="7 8">RY-1</strain>
    </source>
</reference>
<feature type="transmembrane region" description="Helical" evidence="6">
    <location>
        <begin position="124"/>
        <end position="146"/>
    </location>
</feature>
<name>A0ABS9BDR1_9BACT</name>
<feature type="transmembrane region" description="Helical" evidence="6">
    <location>
        <begin position="302"/>
        <end position="323"/>
    </location>
</feature>
<dbReference type="PANTHER" id="PTHR30250">
    <property type="entry name" value="PST FAMILY PREDICTED COLANIC ACID TRANSPORTER"/>
    <property type="match status" value="1"/>
</dbReference>
<keyword evidence="5 6" id="KW-0472">Membrane</keyword>
<protein>
    <submittedName>
        <fullName evidence="7">Oligosaccharide flippase family protein</fullName>
    </submittedName>
</protein>
<feature type="transmembrane region" description="Helical" evidence="6">
    <location>
        <begin position="432"/>
        <end position="452"/>
    </location>
</feature>
<gene>
    <name evidence="7" type="ORF">L0U88_01055</name>
</gene>
<evidence type="ECO:0000256" key="6">
    <source>
        <dbReference type="SAM" id="Phobius"/>
    </source>
</evidence>
<dbReference type="EMBL" id="JAKEVY010000001">
    <property type="protein sequence ID" value="MCF1713212.1"/>
    <property type="molecule type" value="Genomic_DNA"/>
</dbReference>
<dbReference type="RefSeq" id="WP_234863678.1">
    <property type="nucleotide sequence ID" value="NZ_JAKEVY010000001.1"/>
</dbReference>
<keyword evidence="2" id="KW-1003">Cell membrane</keyword>
<keyword evidence="3 6" id="KW-0812">Transmembrane</keyword>
<proteinExistence type="predicted"/>
<keyword evidence="8" id="KW-1185">Reference proteome</keyword>
<feature type="transmembrane region" description="Helical" evidence="6">
    <location>
        <begin position="82"/>
        <end position="104"/>
    </location>
</feature>
<feature type="transmembrane region" description="Helical" evidence="6">
    <location>
        <begin position="398"/>
        <end position="420"/>
    </location>
</feature>
<feature type="transmembrane region" description="Helical" evidence="6">
    <location>
        <begin position="221"/>
        <end position="240"/>
    </location>
</feature>
<feature type="transmembrane region" description="Helical" evidence="6">
    <location>
        <begin position="458"/>
        <end position="476"/>
    </location>
</feature>
<accession>A0ABS9BDR1</accession>
<feature type="transmembrane region" description="Helical" evidence="6">
    <location>
        <begin position="373"/>
        <end position="392"/>
    </location>
</feature>